<organism evidence="1 2">
    <name type="scientific">Talaromyces stipitatus (strain ATCC 10500 / CBS 375.48 / QM 6759 / NRRL 1006)</name>
    <name type="common">Penicillium stipitatum</name>
    <dbReference type="NCBI Taxonomy" id="441959"/>
    <lineage>
        <taxon>Eukaryota</taxon>
        <taxon>Fungi</taxon>
        <taxon>Dikarya</taxon>
        <taxon>Ascomycota</taxon>
        <taxon>Pezizomycotina</taxon>
        <taxon>Eurotiomycetes</taxon>
        <taxon>Eurotiomycetidae</taxon>
        <taxon>Eurotiales</taxon>
        <taxon>Trichocomaceae</taxon>
        <taxon>Talaromyces</taxon>
        <taxon>Talaromyces sect. Talaromyces</taxon>
    </lineage>
</organism>
<keyword evidence="2" id="KW-1185">Reference proteome</keyword>
<evidence type="ECO:0000313" key="1">
    <source>
        <dbReference type="EMBL" id="EED22627.1"/>
    </source>
</evidence>
<dbReference type="EMBL" id="EQ962652">
    <property type="protein sequence ID" value="EED22627.1"/>
    <property type="molecule type" value="Genomic_DNA"/>
</dbReference>
<sequence>MLEIEWIAGNSELETRAIDFLQERNEIDRTRNAVIGFKETYGFLLKPQIAAAREEIVETLN</sequence>
<reference evidence="2" key="1">
    <citation type="journal article" date="2015" name="Genome Announc.">
        <title>Genome sequence of the AIDS-associated pathogen Penicillium marneffei (ATCC18224) and its near taxonomic relative Talaromyces stipitatus (ATCC10500).</title>
        <authorList>
            <person name="Nierman W.C."/>
            <person name="Fedorova-Abrams N.D."/>
            <person name="Andrianopoulos A."/>
        </authorList>
    </citation>
    <scope>NUCLEOTIDE SEQUENCE [LARGE SCALE GENOMIC DNA]</scope>
    <source>
        <strain evidence="2">ATCC 10500 / CBS 375.48 / QM 6759 / NRRL 1006</strain>
    </source>
</reference>
<protein>
    <submittedName>
        <fullName evidence="1">Uncharacterized protein</fullName>
    </submittedName>
</protein>
<dbReference type="GeneID" id="8106196"/>
<dbReference type="InParanoid" id="B8LV06"/>
<name>B8LV06_TALSN</name>
<accession>B8LV06</accession>
<dbReference type="VEuPathDB" id="FungiDB:TSTA_061180"/>
<dbReference type="AlphaFoldDB" id="B8LV06"/>
<proteinExistence type="predicted"/>
<dbReference type="PhylomeDB" id="B8LV06"/>
<dbReference type="HOGENOM" id="CLU_2924298_0_0_1"/>
<evidence type="ECO:0000313" key="2">
    <source>
        <dbReference type="Proteomes" id="UP000001745"/>
    </source>
</evidence>
<dbReference type="RefSeq" id="XP_002340014.1">
    <property type="nucleotide sequence ID" value="XM_002339973.1"/>
</dbReference>
<gene>
    <name evidence="1" type="ORF">TSTA_061180</name>
</gene>
<dbReference type="Proteomes" id="UP000001745">
    <property type="component" value="Unassembled WGS sequence"/>
</dbReference>